<gene>
    <name evidence="1" type="ORF">LOK49_LG08G02201</name>
</gene>
<dbReference type="Proteomes" id="UP001060215">
    <property type="component" value="Chromosome 9"/>
</dbReference>
<sequence>MVHTHIVLISFPAQGAINPIIQFAKNIKRMGVKVTILSSVFAQNRMTKATSSTPDGLTFVAFSDGYDDGIKLSDNQELFRSEYKCRGSKALSELIKTSSEEGCPVTGVVYAMQLQWAAEVAREFNLPSAPLWVQPATIFALYFYYFNGYGELIKKICDDASCAIELPGLGKLTSRDVPTFMLPSNTFSIGLPGFKEQLDALDAEVNPKILVNTFDALESKALRAIGKHNLIAIGPLVPSAFLDGKDPSDNAFGGDLLQKSRDYVEWLDSKPQSSVVYISFGSFFNLPLKEMEEIARGLLESNRPFLWVLRALTDGENQEDKLSCKEELEKQGLIVPWCSQVEVLSHPSVGCFVTHCGWNSTLESLVLGIPVVCLPQFTDQPTNAKLLEDEFKTGVRATKNEEGIVEAGEIKECIELVMGDGEIGEEIRRNAKKWKYLAKEAAKEGGSSNKNLRAFVEEIEGGFQSL</sequence>
<proteinExistence type="predicted"/>
<evidence type="ECO:0000313" key="2">
    <source>
        <dbReference type="Proteomes" id="UP001060215"/>
    </source>
</evidence>
<evidence type="ECO:0000313" key="1">
    <source>
        <dbReference type="EMBL" id="KAI8002219.1"/>
    </source>
</evidence>
<reference evidence="1 2" key="1">
    <citation type="journal article" date="2022" name="Plant J.">
        <title>Chromosome-level genome of Camellia lanceoleosa provides a valuable resource for understanding genome evolution and self-incompatibility.</title>
        <authorList>
            <person name="Gong W."/>
            <person name="Xiao S."/>
            <person name="Wang L."/>
            <person name="Liao Z."/>
            <person name="Chang Y."/>
            <person name="Mo W."/>
            <person name="Hu G."/>
            <person name="Li W."/>
            <person name="Zhao G."/>
            <person name="Zhu H."/>
            <person name="Hu X."/>
            <person name="Ji K."/>
            <person name="Xiang X."/>
            <person name="Song Q."/>
            <person name="Yuan D."/>
            <person name="Jin S."/>
            <person name="Zhang L."/>
        </authorList>
    </citation>
    <scope>NUCLEOTIDE SEQUENCE [LARGE SCALE GENOMIC DNA]</scope>
    <source>
        <strain evidence="1">SQ_2022a</strain>
    </source>
</reference>
<keyword evidence="2" id="KW-1185">Reference proteome</keyword>
<organism evidence="1 2">
    <name type="scientific">Camellia lanceoleosa</name>
    <dbReference type="NCBI Taxonomy" id="1840588"/>
    <lineage>
        <taxon>Eukaryota</taxon>
        <taxon>Viridiplantae</taxon>
        <taxon>Streptophyta</taxon>
        <taxon>Embryophyta</taxon>
        <taxon>Tracheophyta</taxon>
        <taxon>Spermatophyta</taxon>
        <taxon>Magnoliopsida</taxon>
        <taxon>eudicotyledons</taxon>
        <taxon>Gunneridae</taxon>
        <taxon>Pentapetalae</taxon>
        <taxon>asterids</taxon>
        <taxon>Ericales</taxon>
        <taxon>Theaceae</taxon>
        <taxon>Camellia</taxon>
    </lineage>
</organism>
<protein>
    <submittedName>
        <fullName evidence="1">Uncharacterized protein</fullName>
    </submittedName>
</protein>
<name>A0ACC0GMM0_9ERIC</name>
<accession>A0ACC0GMM0</accession>
<comment type="caution">
    <text evidence="1">The sequence shown here is derived from an EMBL/GenBank/DDBJ whole genome shotgun (WGS) entry which is preliminary data.</text>
</comment>
<dbReference type="EMBL" id="CM045766">
    <property type="protein sequence ID" value="KAI8002219.1"/>
    <property type="molecule type" value="Genomic_DNA"/>
</dbReference>